<dbReference type="GO" id="GO:0010181">
    <property type="term" value="F:FMN binding"/>
    <property type="evidence" value="ECO:0007669"/>
    <property type="project" value="InterPro"/>
</dbReference>
<dbReference type="STRING" id="140314.SAMN04488076_102236"/>
<keyword evidence="2" id="KW-1185">Reference proteome</keyword>
<sequence length="121" mass="13528">MRVVFLSLTGQTRKFVNKLGMESVELTNKNAFQSIAEPFIIVTPSYDKEATDILNDFIETGDNRAYFKGVAGGGNLNFSTLFGFTAKDIARDYAVPLLHLFEFQGNDKDVQILKEKVKEIG</sequence>
<dbReference type="PANTHER" id="PTHR37297">
    <property type="entry name" value="PROTEIN NRDI"/>
    <property type="match status" value="1"/>
</dbReference>
<accession>A0A143Y5D4</accession>
<gene>
    <name evidence="1" type="ORF">Tpal_55</name>
</gene>
<dbReference type="InterPro" id="IPR029039">
    <property type="entry name" value="Flavoprotein-like_sf"/>
</dbReference>
<proteinExistence type="predicted"/>
<dbReference type="AlphaFoldDB" id="A0A143Y5D4"/>
<dbReference type="Proteomes" id="UP000242754">
    <property type="component" value="Unassembled WGS sequence"/>
</dbReference>
<dbReference type="PIRSF" id="PIRSF005087">
    <property type="entry name" value="NrdI"/>
    <property type="match status" value="1"/>
</dbReference>
<dbReference type="Pfam" id="PF07972">
    <property type="entry name" value="Flavodoxin_NdrI"/>
    <property type="match status" value="1"/>
</dbReference>
<dbReference type="SUPFAM" id="SSF52218">
    <property type="entry name" value="Flavoproteins"/>
    <property type="match status" value="1"/>
</dbReference>
<dbReference type="RefSeq" id="WP_087029715.1">
    <property type="nucleotide sequence ID" value="NZ_FJNE01000001.1"/>
</dbReference>
<reference evidence="1 2" key="1">
    <citation type="submission" date="2016-02" db="EMBL/GenBank/DDBJ databases">
        <authorList>
            <person name="Wen L."/>
            <person name="He K."/>
            <person name="Yang H."/>
        </authorList>
    </citation>
    <scope>NUCLEOTIDE SEQUENCE [LARGE SCALE GENOMIC DNA]</scope>
    <source>
        <strain evidence="1">Trichococcus palustris</strain>
    </source>
</reference>
<dbReference type="Gene3D" id="3.40.50.360">
    <property type="match status" value="1"/>
</dbReference>
<protein>
    <submittedName>
        <fullName evidence="1">Ribonucleotide reductase class ib nrdi</fullName>
    </submittedName>
</protein>
<organism evidence="1 2">
    <name type="scientific">Trichococcus palustris</name>
    <dbReference type="NCBI Taxonomy" id="140314"/>
    <lineage>
        <taxon>Bacteria</taxon>
        <taxon>Bacillati</taxon>
        <taxon>Bacillota</taxon>
        <taxon>Bacilli</taxon>
        <taxon>Lactobacillales</taxon>
        <taxon>Carnobacteriaceae</taxon>
        <taxon>Trichococcus</taxon>
    </lineage>
</organism>
<evidence type="ECO:0000313" key="2">
    <source>
        <dbReference type="Proteomes" id="UP000242754"/>
    </source>
</evidence>
<dbReference type="EMBL" id="FJNE01000001">
    <property type="protein sequence ID" value="CZQ80263.1"/>
    <property type="molecule type" value="Genomic_DNA"/>
</dbReference>
<dbReference type="InterPro" id="IPR004465">
    <property type="entry name" value="RNR_NrdI"/>
</dbReference>
<evidence type="ECO:0000313" key="1">
    <source>
        <dbReference type="EMBL" id="CZQ80263.1"/>
    </source>
</evidence>
<name>A0A143Y5D4_9LACT</name>
<dbReference type="OrthoDB" id="350535at2"/>
<dbReference type="PANTHER" id="PTHR37297:SF1">
    <property type="entry name" value="PROTEIN NRDI"/>
    <property type="match status" value="1"/>
</dbReference>